<accession>A0A0D3IVN5</accession>
<proteinExistence type="predicted"/>
<dbReference type="PaxDb" id="2903-EOD15320"/>
<dbReference type="GeneID" id="17261466"/>
<name>A0A0D3IVN5_EMIH1</name>
<dbReference type="AlphaFoldDB" id="A0A0D3IVN5"/>
<sequence>MSRSIIATNGVTSDPPNDSIEALGDYIFHLSNFTDPKANRHKVILSIADCKSYQEALMLVPDGGDFPQVPTVPADIFTLWVEVHFLQDGLTKLQEYCSGLRASDSVPLNSFDCNAKIARPDGWIDSLSPAQQDEITAVAVTAPFYLTGENIEHDILNDLYDPVLEIYDALPDLPENARTVFIDLGKKVRIANQKVRAFQDSFGIQPPPPPPPAACTPAGFDPYLTDTHVDCCPGTTELFAPWRDGDQTGVWHYKCIV</sequence>
<dbReference type="KEGG" id="ehx:EMIHUDRAFT_211474"/>
<reference evidence="1" key="2">
    <citation type="submission" date="2024-10" db="UniProtKB">
        <authorList>
            <consortium name="EnsemblProtists"/>
        </authorList>
    </citation>
    <scope>IDENTIFICATION</scope>
</reference>
<dbReference type="EnsemblProtists" id="EOD15320">
    <property type="protein sequence ID" value="EOD15320"/>
    <property type="gene ID" value="EMIHUDRAFT_211474"/>
</dbReference>
<keyword evidence="2" id="KW-1185">Reference proteome</keyword>
<protein>
    <submittedName>
        <fullName evidence="1">Uncharacterized protein</fullName>
    </submittedName>
</protein>
<dbReference type="Proteomes" id="UP000013827">
    <property type="component" value="Unassembled WGS sequence"/>
</dbReference>
<evidence type="ECO:0000313" key="1">
    <source>
        <dbReference type="EnsemblProtists" id="EOD15320"/>
    </source>
</evidence>
<dbReference type="RefSeq" id="XP_005767749.1">
    <property type="nucleotide sequence ID" value="XM_005767692.1"/>
</dbReference>
<dbReference type="HOGENOM" id="CLU_1083520_0_0_1"/>
<organism evidence="1 2">
    <name type="scientific">Emiliania huxleyi (strain CCMP1516)</name>
    <dbReference type="NCBI Taxonomy" id="280463"/>
    <lineage>
        <taxon>Eukaryota</taxon>
        <taxon>Haptista</taxon>
        <taxon>Haptophyta</taxon>
        <taxon>Prymnesiophyceae</taxon>
        <taxon>Isochrysidales</taxon>
        <taxon>Noelaerhabdaceae</taxon>
        <taxon>Emiliania</taxon>
    </lineage>
</organism>
<reference evidence="2" key="1">
    <citation type="journal article" date="2013" name="Nature">
        <title>Pan genome of the phytoplankton Emiliania underpins its global distribution.</title>
        <authorList>
            <person name="Read B.A."/>
            <person name="Kegel J."/>
            <person name="Klute M.J."/>
            <person name="Kuo A."/>
            <person name="Lefebvre S.C."/>
            <person name="Maumus F."/>
            <person name="Mayer C."/>
            <person name="Miller J."/>
            <person name="Monier A."/>
            <person name="Salamov A."/>
            <person name="Young J."/>
            <person name="Aguilar M."/>
            <person name="Claverie J.M."/>
            <person name="Frickenhaus S."/>
            <person name="Gonzalez K."/>
            <person name="Herman E.K."/>
            <person name="Lin Y.C."/>
            <person name="Napier J."/>
            <person name="Ogata H."/>
            <person name="Sarno A.F."/>
            <person name="Shmutz J."/>
            <person name="Schroeder D."/>
            <person name="de Vargas C."/>
            <person name="Verret F."/>
            <person name="von Dassow P."/>
            <person name="Valentin K."/>
            <person name="Van de Peer Y."/>
            <person name="Wheeler G."/>
            <person name="Dacks J.B."/>
            <person name="Delwiche C.F."/>
            <person name="Dyhrman S.T."/>
            <person name="Glockner G."/>
            <person name="John U."/>
            <person name="Richards T."/>
            <person name="Worden A.Z."/>
            <person name="Zhang X."/>
            <person name="Grigoriev I.V."/>
            <person name="Allen A.E."/>
            <person name="Bidle K."/>
            <person name="Borodovsky M."/>
            <person name="Bowler C."/>
            <person name="Brownlee C."/>
            <person name="Cock J.M."/>
            <person name="Elias M."/>
            <person name="Gladyshev V.N."/>
            <person name="Groth M."/>
            <person name="Guda C."/>
            <person name="Hadaegh A."/>
            <person name="Iglesias-Rodriguez M.D."/>
            <person name="Jenkins J."/>
            <person name="Jones B.M."/>
            <person name="Lawson T."/>
            <person name="Leese F."/>
            <person name="Lindquist E."/>
            <person name="Lobanov A."/>
            <person name="Lomsadze A."/>
            <person name="Malik S.B."/>
            <person name="Marsh M.E."/>
            <person name="Mackinder L."/>
            <person name="Mock T."/>
            <person name="Mueller-Roeber B."/>
            <person name="Pagarete A."/>
            <person name="Parker M."/>
            <person name="Probert I."/>
            <person name="Quesneville H."/>
            <person name="Raines C."/>
            <person name="Rensing S.A."/>
            <person name="Riano-Pachon D.M."/>
            <person name="Richier S."/>
            <person name="Rokitta S."/>
            <person name="Shiraiwa Y."/>
            <person name="Soanes D.M."/>
            <person name="van der Giezen M."/>
            <person name="Wahlund T.M."/>
            <person name="Williams B."/>
            <person name="Wilson W."/>
            <person name="Wolfe G."/>
            <person name="Wurch L.L."/>
        </authorList>
    </citation>
    <scope>NUCLEOTIDE SEQUENCE</scope>
</reference>
<evidence type="ECO:0000313" key="2">
    <source>
        <dbReference type="Proteomes" id="UP000013827"/>
    </source>
</evidence>